<protein>
    <submittedName>
        <fullName evidence="1">Uncharacterized protein</fullName>
    </submittedName>
</protein>
<organism evidence="1">
    <name type="scientific">Anguilla anguilla</name>
    <name type="common">European freshwater eel</name>
    <name type="synonym">Muraena anguilla</name>
    <dbReference type="NCBI Taxonomy" id="7936"/>
    <lineage>
        <taxon>Eukaryota</taxon>
        <taxon>Metazoa</taxon>
        <taxon>Chordata</taxon>
        <taxon>Craniata</taxon>
        <taxon>Vertebrata</taxon>
        <taxon>Euteleostomi</taxon>
        <taxon>Actinopterygii</taxon>
        <taxon>Neopterygii</taxon>
        <taxon>Teleostei</taxon>
        <taxon>Anguilliformes</taxon>
        <taxon>Anguillidae</taxon>
        <taxon>Anguilla</taxon>
    </lineage>
</organism>
<name>A0A0E9XXC5_ANGAN</name>
<sequence length="33" mass="3914">MHQVENLLYKCALSYLHACRSVIKILGRFVNHR</sequence>
<evidence type="ECO:0000313" key="1">
    <source>
        <dbReference type="EMBL" id="JAI07087.1"/>
    </source>
</evidence>
<reference evidence="1" key="2">
    <citation type="journal article" date="2015" name="Fish Shellfish Immunol.">
        <title>Early steps in the European eel (Anguilla anguilla)-Vibrio vulnificus interaction in the gills: Role of the RtxA13 toxin.</title>
        <authorList>
            <person name="Callol A."/>
            <person name="Pajuelo D."/>
            <person name="Ebbesson L."/>
            <person name="Teles M."/>
            <person name="MacKenzie S."/>
            <person name="Amaro C."/>
        </authorList>
    </citation>
    <scope>NUCLEOTIDE SEQUENCE</scope>
</reference>
<dbReference type="EMBL" id="GBXM01001491">
    <property type="protein sequence ID" value="JAI07087.1"/>
    <property type="molecule type" value="Transcribed_RNA"/>
</dbReference>
<accession>A0A0E9XXC5</accession>
<proteinExistence type="predicted"/>
<reference evidence="1" key="1">
    <citation type="submission" date="2014-11" db="EMBL/GenBank/DDBJ databases">
        <authorList>
            <person name="Amaro Gonzalez C."/>
        </authorList>
    </citation>
    <scope>NUCLEOTIDE SEQUENCE</scope>
</reference>
<dbReference type="AlphaFoldDB" id="A0A0E9XXC5"/>